<feature type="compositionally biased region" description="Basic and acidic residues" evidence="12">
    <location>
        <begin position="74"/>
        <end position="95"/>
    </location>
</feature>
<comment type="subcellular location">
    <subcellularLocation>
        <location evidence="10 11">Nucleus</location>
    </subcellularLocation>
</comment>
<dbReference type="PROSITE" id="PS50071">
    <property type="entry name" value="HOMEOBOX_2"/>
    <property type="match status" value="1"/>
</dbReference>
<keyword evidence="1" id="KW-0217">Developmental protein</keyword>
<dbReference type="EMBL" id="JAKROA010000003">
    <property type="protein sequence ID" value="KAL5108313.1"/>
    <property type="molecule type" value="Genomic_DNA"/>
</dbReference>
<dbReference type="Gene3D" id="1.10.10.60">
    <property type="entry name" value="Homeodomain-like"/>
    <property type="match status" value="1"/>
</dbReference>
<evidence type="ECO:0000256" key="2">
    <source>
        <dbReference type="ARBA" id="ARBA00022782"/>
    </source>
</evidence>
<evidence type="ECO:0000313" key="15">
    <source>
        <dbReference type="Proteomes" id="UP001651158"/>
    </source>
</evidence>
<dbReference type="PANTHER" id="PTHR46799:SF1">
    <property type="entry name" value="HOMEOBOX PROTEIN UNC-4 HOMOLOG"/>
    <property type="match status" value="1"/>
</dbReference>
<dbReference type="InterPro" id="IPR001356">
    <property type="entry name" value="HD"/>
</dbReference>
<feature type="region of interest" description="Disordered" evidence="12">
    <location>
        <begin position="156"/>
        <end position="182"/>
    </location>
</feature>
<protein>
    <recommendedName>
        <fullName evidence="13">Homeobox domain-containing protein</fullName>
    </recommendedName>
</protein>
<comment type="similarity">
    <text evidence="9">Belongs to the paired homeobox family. Unc-4 subfamily.</text>
</comment>
<evidence type="ECO:0000256" key="1">
    <source>
        <dbReference type="ARBA" id="ARBA00022473"/>
    </source>
</evidence>
<keyword evidence="4" id="KW-0805">Transcription regulation</keyword>
<name>A0ABR4QFG9_9CEST</name>
<organism evidence="14 15">
    <name type="scientific">Taenia crassiceps</name>
    <dbReference type="NCBI Taxonomy" id="6207"/>
    <lineage>
        <taxon>Eukaryota</taxon>
        <taxon>Metazoa</taxon>
        <taxon>Spiralia</taxon>
        <taxon>Lophotrochozoa</taxon>
        <taxon>Platyhelminthes</taxon>
        <taxon>Cestoda</taxon>
        <taxon>Eucestoda</taxon>
        <taxon>Cyclophyllidea</taxon>
        <taxon>Taeniidae</taxon>
        <taxon>Taenia</taxon>
    </lineage>
</organism>
<reference evidence="14 15" key="1">
    <citation type="journal article" date="2022" name="Front. Cell. Infect. Microbiol.">
        <title>The Genomes of Two Strains of Taenia crassiceps the Animal Model for the Study of Human Cysticercosis.</title>
        <authorList>
            <person name="Bobes R.J."/>
            <person name="Estrada K."/>
            <person name="Rios-Valencia D.G."/>
            <person name="Calderon-Gallegos A."/>
            <person name="de la Torre P."/>
            <person name="Carrero J.C."/>
            <person name="Sanchez-Flores A."/>
            <person name="Laclette J.P."/>
        </authorList>
    </citation>
    <scope>NUCLEOTIDE SEQUENCE [LARGE SCALE GENOMIC DNA]</scope>
    <source>
        <strain evidence="14">WFUcys</strain>
    </source>
</reference>
<evidence type="ECO:0000259" key="13">
    <source>
        <dbReference type="PROSITE" id="PS50071"/>
    </source>
</evidence>
<evidence type="ECO:0000256" key="5">
    <source>
        <dbReference type="ARBA" id="ARBA00023125"/>
    </source>
</evidence>
<keyword evidence="5 10" id="KW-0238">DNA-binding</keyword>
<evidence type="ECO:0000313" key="14">
    <source>
        <dbReference type="EMBL" id="KAL5108313.1"/>
    </source>
</evidence>
<sequence length="239" mass="27375">MIQEGIAKPKTEGESFWDMLVQILQPQNHLTFINDHRGSLSPVDTYGAAHEERYPNQQENLQRMARVEAPLPFDHYRSKDALTSADKAKKREPTGGKRQRNRTNFTNKQLSELDAAFRLSHYPGLRSREDLARRLDLSESRIQVWFQNRRAKWRKRENTRKGPGRPAHNAYPLTCSGEPIPPTELARRQASINVKRRRSRVPLLPLPCTTATTNSIPAPSTNSSLKKPAFFIESILAKK</sequence>
<evidence type="ECO:0000256" key="4">
    <source>
        <dbReference type="ARBA" id="ARBA00023015"/>
    </source>
</evidence>
<feature type="DNA-binding region" description="Homeobox" evidence="10">
    <location>
        <begin position="98"/>
        <end position="157"/>
    </location>
</feature>
<dbReference type="InterPro" id="IPR017970">
    <property type="entry name" value="Homeobox_CS"/>
</dbReference>
<feature type="domain" description="Homeobox" evidence="13">
    <location>
        <begin position="96"/>
        <end position="156"/>
    </location>
</feature>
<dbReference type="InterPro" id="IPR009057">
    <property type="entry name" value="Homeodomain-like_sf"/>
</dbReference>
<keyword evidence="7" id="KW-0804">Transcription</keyword>
<dbReference type="PROSITE" id="PS00027">
    <property type="entry name" value="HOMEOBOX_1"/>
    <property type="match status" value="1"/>
</dbReference>
<dbReference type="SMART" id="SM00389">
    <property type="entry name" value="HOX"/>
    <property type="match status" value="1"/>
</dbReference>
<dbReference type="Pfam" id="PF00046">
    <property type="entry name" value="Homeodomain"/>
    <property type="match status" value="1"/>
</dbReference>
<accession>A0ABR4QFG9</accession>
<comment type="caution">
    <text evidence="14">The sequence shown here is derived from an EMBL/GenBank/DDBJ whole genome shotgun (WGS) entry which is preliminary data.</text>
</comment>
<gene>
    <name evidence="14" type="ORF">TcWFU_000171</name>
</gene>
<proteinExistence type="inferred from homology"/>
<keyword evidence="15" id="KW-1185">Reference proteome</keyword>
<keyword evidence="8 10" id="KW-0539">Nucleus</keyword>
<evidence type="ECO:0000256" key="8">
    <source>
        <dbReference type="ARBA" id="ARBA00023242"/>
    </source>
</evidence>
<evidence type="ECO:0000256" key="12">
    <source>
        <dbReference type="SAM" id="MobiDB-lite"/>
    </source>
</evidence>
<dbReference type="PANTHER" id="PTHR46799">
    <property type="entry name" value="HOMEOBOX PROTEIN UNC-4 HOMOLOG"/>
    <property type="match status" value="1"/>
</dbReference>
<evidence type="ECO:0000256" key="11">
    <source>
        <dbReference type="RuleBase" id="RU000682"/>
    </source>
</evidence>
<evidence type="ECO:0000256" key="3">
    <source>
        <dbReference type="ARBA" id="ARBA00022902"/>
    </source>
</evidence>
<dbReference type="CDD" id="cd00086">
    <property type="entry name" value="homeodomain"/>
    <property type="match status" value="1"/>
</dbReference>
<keyword evidence="2" id="KW-0221">Differentiation</keyword>
<dbReference type="Proteomes" id="UP001651158">
    <property type="component" value="Unassembled WGS sequence"/>
</dbReference>
<keyword evidence="6 10" id="KW-0371">Homeobox</keyword>
<dbReference type="SUPFAM" id="SSF46689">
    <property type="entry name" value="Homeodomain-like"/>
    <property type="match status" value="1"/>
</dbReference>
<evidence type="ECO:0000256" key="6">
    <source>
        <dbReference type="ARBA" id="ARBA00023155"/>
    </source>
</evidence>
<evidence type="ECO:0000256" key="9">
    <source>
        <dbReference type="ARBA" id="ARBA00038351"/>
    </source>
</evidence>
<feature type="region of interest" description="Disordered" evidence="12">
    <location>
        <begin position="72"/>
        <end position="106"/>
    </location>
</feature>
<evidence type="ECO:0000256" key="10">
    <source>
        <dbReference type="PROSITE-ProRule" id="PRU00108"/>
    </source>
</evidence>
<keyword evidence="3" id="KW-0524">Neurogenesis</keyword>
<evidence type="ECO:0000256" key="7">
    <source>
        <dbReference type="ARBA" id="ARBA00023163"/>
    </source>
</evidence>